<feature type="transmembrane region" description="Helical" evidence="1">
    <location>
        <begin position="6"/>
        <end position="24"/>
    </location>
</feature>
<dbReference type="Proteomes" id="UP000435802">
    <property type="component" value="Unassembled WGS sequence"/>
</dbReference>
<keyword evidence="3" id="KW-1185">Reference proteome</keyword>
<dbReference type="OrthoDB" id="7990319at2"/>
<dbReference type="EMBL" id="WUMK01000003">
    <property type="protein sequence ID" value="MXN45230.1"/>
    <property type="molecule type" value="Genomic_DNA"/>
</dbReference>
<proteinExistence type="predicted"/>
<keyword evidence="1" id="KW-0472">Membrane</keyword>
<gene>
    <name evidence="2" type="ORF">GR138_08515</name>
</gene>
<sequence length="232" mass="25373">MILSQGLILILSLAPCALIAVLATREHRKTMTRRHRLLDEAGAVLKTPRFGLSADHHPVVSGVLEDGTQVTLDVVTDTMVTRRLPQLWLRVTLQDGVPQVWPAIGVLARPTGSEYYSTVHGLNEWLTPPTTQVPMLMRGSADARNDQWQPLRQGLAGLVADPRLKEAVVTPRMIRVVMQAAEGERSAHLLLRQARFAVDTVPQPTIRQALALAMELRSLAGSAARRAVVGVS</sequence>
<dbReference type="AlphaFoldDB" id="A0A6N8SET3"/>
<accession>A0A6N8SET3</accession>
<keyword evidence="1" id="KW-0812">Transmembrane</keyword>
<keyword evidence="1" id="KW-1133">Transmembrane helix</keyword>
<evidence type="ECO:0000313" key="2">
    <source>
        <dbReference type="EMBL" id="MXN45230.1"/>
    </source>
</evidence>
<organism evidence="2 3">
    <name type="scientific">Shinella kummerowiae</name>
    <dbReference type="NCBI Taxonomy" id="417745"/>
    <lineage>
        <taxon>Bacteria</taxon>
        <taxon>Pseudomonadati</taxon>
        <taxon>Pseudomonadota</taxon>
        <taxon>Alphaproteobacteria</taxon>
        <taxon>Hyphomicrobiales</taxon>
        <taxon>Rhizobiaceae</taxon>
        <taxon>Shinella</taxon>
    </lineage>
</organism>
<reference evidence="2 3" key="1">
    <citation type="submission" date="2019-12" db="EMBL/GenBank/DDBJ databases">
        <title>Shinella kummerowiae sp. nov., a symbiotic bacterium isolated from root nodules of the herbal legume Kummerowia stipulacea.</title>
        <authorList>
            <person name="Gao J."/>
        </authorList>
    </citation>
    <scope>NUCLEOTIDE SEQUENCE [LARGE SCALE GENOMIC DNA]</scope>
    <source>
        <strain evidence="2 3">CCBAU 25048</strain>
    </source>
</reference>
<evidence type="ECO:0000313" key="3">
    <source>
        <dbReference type="Proteomes" id="UP000435802"/>
    </source>
</evidence>
<evidence type="ECO:0000256" key="1">
    <source>
        <dbReference type="SAM" id="Phobius"/>
    </source>
</evidence>
<name>A0A6N8SET3_9HYPH</name>
<protein>
    <submittedName>
        <fullName evidence="2">Uncharacterized protein</fullName>
    </submittedName>
</protein>
<comment type="caution">
    <text evidence="2">The sequence shown here is derived from an EMBL/GenBank/DDBJ whole genome shotgun (WGS) entry which is preliminary data.</text>
</comment>
<dbReference type="RefSeq" id="WP_160858340.1">
    <property type="nucleotide sequence ID" value="NZ_WUMK01000003.1"/>
</dbReference>